<dbReference type="Proteomes" id="UP001303701">
    <property type="component" value="Chromosome"/>
</dbReference>
<feature type="compositionally biased region" description="Basic and acidic residues" evidence="1">
    <location>
        <begin position="27"/>
        <end position="42"/>
    </location>
</feature>
<organism evidence="2 3">
    <name type="scientific">Aeribacillus composti</name>
    <dbReference type="NCBI Taxonomy" id="1868734"/>
    <lineage>
        <taxon>Bacteria</taxon>
        <taxon>Bacillati</taxon>
        <taxon>Bacillota</taxon>
        <taxon>Bacilli</taxon>
        <taxon>Bacillales</taxon>
        <taxon>Bacillaceae</taxon>
        <taxon>Aeribacillus</taxon>
    </lineage>
</organism>
<gene>
    <name evidence="2" type="ORF">RI196_11745</name>
</gene>
<protein>
    <submittedName>
        <fullName evidence="2">Uncharacterized protein</fullName>
    </submittedName>
</protein>
<proteinExistence type="predicted"/>
<evidence type="ECO:0000256" key="1">
    <source>
        <dbReference type="SAM" id="MobiDB-lite"/>
    </source>
</evidence>
<accession>A0ABY9W730</accession>
<evidence type="ECO:0000313" key="3">
    <source>
        <dbReference type="Proteomes" id="UP001303701"/>
    </source>
</evidence>
<reference evidence="2 3" key="1">
    <citation type="submission" date="2023-09" db="EMBL/GenBank/DDBJ databases">
        <title>Different Types of Thermotolerant Ring-Cleaving Dioxygenases derived from Aeribacillus composti HB-1 applied for multiple aromatic hydrocarbons removal.</title>
        <authorList>
            <person name="Cao L."/>
            <person name="Li M."/>
            <person name="Ma T."/>
        </authorList>
    </citation>
    <scope>NUCLEOTIDE SEQUENCE [LARGE SCALE GENOMIC DNA]</scope>
    <source>
        <strain evidence="2 3">HB-1</strain>
    </source>
</reference>
<feature type="region of interest" description="Disordered" evidence="1">
    <location>
        <begin position="22"/>
        <end position="47"/>
    </location>
</feature>
<sequence length="63" mass="7790">MISEKVIKEAFHRGEEKGLKHFYFQEPEGRRRSDKTSGSRDFKHTKRKKIRRFENGNMWEMRF</sequence>
<name>A0ABY9W730_9BACI</name>
<dbReference type="RefSeq" id="WP_311066278.1">
    <property type="nucleotide sequence ID" value="NZ_CP134501.1"/>
</dbReference>
<dbReference type="EMBL" id="CP134501">
    <property type="protein sequence ID" value="WNF31961.1"/>
    <property type="molecule type" value="Genomic_DNA"/>
</dbReference>
<keyword evidence="3" id="KW-1185">Reference proteome</keyword>
<dbReference type="NCBIfam" id="NF047410">
    <property type="entry name" value="CotG_ExsB_Nterm"/>
    <property type="match status" value="1"/>
</dbReference>
<dbReference type="GeneID" id="301126655"/>
<evidence type="ECO:0000313" key="2">
    <source>
        <dbReference type="EMBL" id="WNF31961.1"/>
    </source>
</evidence>